<evidence type="ECO:0000313" key="1">
    <source>
        <dbReference type="EMBL" id="KAI3686725.1"/>
    </source>
</evidence>
<reference evidence="2" key="1">
    <citation type="journal article" date="2022" name="Mol. Ecol. Resour.">
        <title>The genomes of chicory, endive, great burdock and yacon provide insights into Asteraceae palaeo-polyploidization history and plant inulin production.</title>
        <authorList>
            <person name="Fan W."/>
            <person name="Wang S."/>
            <person name="Wang H."/>
            <person name="Wang A."/>
            <person name="Jiang F."/>
            <person name="Liu H."/>
            <person name="Zhao H."/>
            <person name="Xu D."/>
            <person name="Zhang Y."/>
        </authorList>
    </citation>
    <scope>NUCLEOTIDE SEQUENCE [LARGE SCALE GENOMIC DNA]</scope>
    <source>
        <strain evidence="2">cv. Yunnan</strain>
    </source>
</reference>
<name>A0ACB8YRU4_9ASTR</name>
<sequence length="207" mass="24895">MKNLIYYFSQTHFKQSWKMMVHLNNLKNYGIPLDIIVAFDLILGDAYDQLKRKGIRQGLEKKEMKLMLMQLAKERKLFKPDPFEGMKNLIYYFSQTHFKQSWKMMVHLNNLKNYGIPLDIIFKPDRFEGMKNLIYYFSQTHFKQSWKMMVHLNNLKNYGIPLDNILAFDLILGNAYDQLKRKGIRQGLEKKEMKLMLMQLVKERKLV</sequence>
<keyword evidence="2" id="KW-1185">Reference proteome</keyword>
<protein>
    <submittedName>
        <fullName evidence="1">Uncharacterized protein</fullName>
    </submittedName>
</protein>
<comment type="caution">
    <text evidence="1">The sequence shown here is derived from an EMBL/GenBank/DDBJ whole genome shotgun (WGS) entry which is preliminary data.</text>
</comment>
<organism evidence="1 2">
    <name type="scientific">Smallanthus sonchifolius</name>
    <dbReference type="NCBI Taxonomy" id="185202"/>
    <lineage>
        <taxon>Eukaryota</taxon>
        <taxon>Viridiplantae</taxon>
        <taxon>Streptophyta</taxon>
        <taxon>Embryophyta</taxon>
        <taxon>Tracheophyta</taxon>
        <taxon>Spermatophyta</taxon>
        <taxon>Magnoliopsida</taxon>
        <taxon>eudicotyledons</taxon>
        <taxon>Gunneridae</taxon>
        <taxon>Pentapetalae</taxon>
        <taxon>asterids</taxon>
        <taxon>campanulids</taxon>
        <taxon>Asterales</taxon>
        <taxon>Asteraceae</taxon>
        <taxon>Asteroideae</taxon>
        <taxon>Heliantheae alliance</taxon>
        <taxon>Millerieae</taxon>
        <taxon>Smallanthus</taxon>
    </lineage>
</organism>
<gene>
    <name evidence="1" type="ORF">L1987_80409</name>
</gene>
<proteinExistence type="predicted"/>
<accession>A0ACB8YRU4</accession>
<evidence type="ECO:0000313" key="2">
    <source>
        <dbReference type="Proteomes" id="UP001056120"/>
    </source>
</evidence>
<reference evidence="1 2" key="2">
    <citation type="journal article" date="2022" name="Mol. Ecol. Resour.">
        <title>The genomes of chicory, endive, great burdock and yacon provide insights into Asteraceae paleo-polyploidization history and plant inulin production.</title>
        <authorList>
            <person name="Fan W."/>
            <person name="Wang S."/>
            <person name="Wang H."/>
            <person name="Wang A."/>
            <person name="Jiang F."/>
            <person name="Liu H."/>
            <person name="Zhao H."/>
            <person name="Xu D."/>
            <person name="Zhang Y."/>
        </authorList>
    </citation>
    <scope>NUCLEOTIDE SEQUENCE [LARGE SCALE GENOMIC DNA]</scope>
    <source>
        <strain evidence="2">cv. Yunnan</strain>
        <tissue evidence="1">Leaves</tissue>
    </source>
</reference>
<dbReference type="EMBL" id="CM042044">
    <property type="protein sequence ID" value="KAI3686725.1"/>
    <property type="molecule type" value="Genomic_DNA"/>
</dbReference>
<dbReference type="Proteomes" id="UP001056120">
    <property type="component" value="Linkage Group LG27"/>
</dbReference>